<evidence type="ECO:0000256" key="1">
    <source>
        <dbReference type="SAM" id="MobiDB-lite"/>
    </source>
</evidence>
<reference evidence="3" key="1">
    <citation type="submission" date="2025-08" db="UniProtKB">
        <authorList>
            <consortium name="RefSeq"/>
        </authorList>
    </citation>
    <scope>IDENTIFICATION</scope>
    <source>
        <tissue evidence="3">Fruit stalk</tissue>
    </source>
</reference>
<evidence type="ECO:0000313" key="2">
    <source>
        <dbReference type="Proteomes" id="UP000515121"/>
    </source>
</evidence>
<feature type="region of interest" description="Disordered" evidence="1">
    <location>
        <begin position="119"/>
        <end position="175"/>
    </location>
</feature>
<name>A0A6P6BAT7_DURZI</name>
<feature type="compositionally biased region" description="Basic and acidic residues" evidence="1">
    <location>
        <begin position="42"/>
        <end position="78"/>
    </location>
</feature>
<proteinExistence type="predicted"/>
<sequence>MGCGVSKFDIGEEVADSPCHQLSTVLRWNDRAVVDNSLLSKPLHEGGEGEEHAKGDIQHKSFKKVNSEDKGGIQRERVEQDEEATCDKEESDEDGHDRDDSIEYPRSLSFRVYCIPSLSDDDNSEGHSNAGQIKDKQQCYVQNDKKGSRNRLRRRGRMGKGIKTGSAKVKSILRV</sequence>
<dbReference type="OrthoDB" id="946567at2759"/>
<feature type="compositionally biased region" description="Basic and acidic residues" evidence="1">
    <location>
        <begin position="133"/>
        <end position="147"/>
    </location>
</feature>
<dbReference type="GeneID" id="111316522"/>
<keyword evidence="2" id="KW-1185">Reference proteome</keyword>
<gene>
    <name evidence="3" type="primary">LOC111316522</name>
</gene>
<feature type="compositionally biased region" description="Basic residues" evidence="1">
    <location>
        <begin position="148"/>
        <end position="160"/>
    </location>
</feature>
<dbReference type="KEGG" id="dzi:111316522"/>
<feature type="compositionally biased region" description="Acidic residues" evidence="1">
    <location>
        <begin position="79"/>
        <end position="94"/>
    </location>
</feature>
<feature type="region of interest" description="Disordered" evidence="1">
    <location>
        <begin position="39"/>
        <end position="104"/>
    </location>
</feature>
<accession>A0A6P6BAT7</accession>
<organism evidence="2 3">
    <name type="scientific">Durio zibethinus</name>
    <name type="common">Durian</name>
    <dbReference type="NCBI Taxonomy" id="66656"/>
    <lineage>
        <taxon>Eukaryota</taxon>
        <taxon>Viridiplantae</taxon>
        <taxon>Streptophyta</taxon>
        <taxon>Embryophyta</taxon>
        <taxon>Tracheophyta</taxon>
        <taxon>Spermatophyta</taxon>
        <taxon>Magnoliopsida</taxon>
        <taxon>eudicotyledons</taxon>
        <taxon>Gunneridae</taxon>
        <taxon>Pentapetalae</taxon>
        <taxon>rosids</taxon>
        <taxon>malvids</taxon>
        <taxon>Malvales</taxon>
        <taxon>Malvaceae</taxon>
        <taxon>Helicteroideae</taxon>
        <taxon>Durio</taxon>
    </lineage>
</organism>
<dbReference type="AlphaFoldDB" id="A0A6P6BAT7"/>
<dbReference type="Proteomes" id="UP000515121">
    <property type="component" value="Unplaced"/>
</dbReference>
<protein>
    <submittedName>
        <fullName evidence="3">Uncharacterized protein LOC111316522</fullName>
    </submittedName>
</protein>
<evidence type="ECO:0000313" key="3">
    <source>
        <dbReference type="RefSeq" id="XP_022774214.1"/>
    </source>
</evidence>
<dbReference type="RefSeq" id="XP_022774214.1">
    <property type="nucleotide sequence ID" value="XM_022918479.1"/>
</dbReference>